<keyword evidence="4" id="KW-1185">Reference proteome</keyword>
<gene>
    <name evidence="3" type="primary">pld3</name>
    <name evidence="3" type="ORF">E2C01_068061</name>
</gene>
<dbReference type="Proteomes" id="UP000324222">
    <property type="component" value="Unassembled WGS sequence"/>
</dbReference>
<feature type="compositionally biased region" description="Polar residues" evidence="1">
    <location>
        <begin position="76"/>
        <end position="86"/>
    </location>
</feature>
<dbReference type="PANTHER" id="PTHR10185:SF17">
    <property type="entry name" value="GM01519P-RELATED"/>
    <property type="match status" value="1"/>
</dbReference>
<dbReference type="SUPFAM" id="SSF56024">
    <property type="entry name" value="Phospholipase D/nuclease"/>
    <property type="match status" value="1"/>
</dbReference>
<evidence type="ECO:0000313" key="4">
    <source>
        <dbReference type="Proteomes" id="UP000324222"/>
    </source>
</evidence>
<proteinExistence type="predicted"/>
<feature type="region of interest" description="Disordered" evidence="1">
    <location>
        <begin position="76"/>
        <end position="98"/>
    </location>
</feature>
<protein>
    <submittedName>
        <fullName evidence="3">Phospholipase D3</fullName>
    </submittedName>
</protein>
<evidence type="ECO:0000313" key="3">
    <source>
        <dbReference type="EMBL" id="MPC73724.1"/>
    </source>
</evidence>
<organism evidence="3 4">
    <name type="scientific">Portunus trituberculatus</name>
    <name type="common">Swimming crab</name>
    <name type="synonym">Neptunus trituberculatus</name>
    <dbReference type="NCBI Taxonomy" id="210409"/>
    <lineage>
        <taxon>Eukaryota</taxon>
        <taxon>Metazoa</taxon>
        <taxon>Ecdysozoa</taxon>
        <taxon>Arthropoda</taxon>
        <taxon>Crustacea</taxon>
        <taxon>Multicrustacea</taxon>
        <taxon>Malacostraca</taxon>
        <taxon>Eumalacostraca</taxon>
        <taxon>Eucarida</taxon>
        <taxon>Decapoda</taxon>
        <taxon>Pleocyemata</taxon>
        <taxon>Brachyura</taxon>
        <taxon>Eubrachyura</taxon>
        <taxon>Portunoidea</taxon>
        <taxon>Portunidae</taxon>
        <taxon>Portuninae</taxon>
        <taxon>Portunus</taxon>
    </lineage>
</organism>
<dbReference type="SMART" id="SM00155">
    <property type="entry name" value="PLDc"/>
    <property type="match status" value="1"/>
</dbReference>
<feature type="compositionally biased region" description="Basic and acidic residues" evidence="1">
    <location>
        <begin position="87"/>
        <end position="98"/>
    </location>
</feature>
<dbReference type="PROSITE" id="PS50035">
    <property type="entry name" value="PLD"/>
    <property type="match status" value="1"/>
</dbReference>
<dbReference type="OrthoDB" id="1923775at2759"/>
<evidence type="ECO:0000256" key="1">
    <source>
        <dbReference type="SAM" id="MobiDB-lite"/>
    </source>
</evidence>
<dbReference type="EMBL" id="VSRR010037387">
    <property type="protein sequence ID" value="MPC73724.1"/>
    <property type="molecule type" value="Genomic_DNA"/>
</dbReference>
<dbReference type="AlphaFoldDB" id="A0A5B7HZ30"/>
<dbReference type="PANTHER" id="PTHR10185">
    <property type="entry name" value="PHOSPHOLIPASE D - RELATED"/>
    <property type="match status" value="1"/>
</dbReference>
<dbReference type="InterPro" id="IPR050874">
    <property type="entry name" value="Diverse_PLD-related"/>
</dbReference>
<name>A0A5B7HZ30_PORTR</name>
<sequence length="126" mass="14102">MSLSVSPLLSTGLSLLISRQRLFVVPAYTPEQEQVPFGRVNHNKYMVTDQVAYIGTSNWSADYFINTGGIGLVVNETGTETQGQESAKQEELPGDRVETKSARQQLQALFERDWDSQYAKPLDDFV</sequence>
<accession>A0A5B7HZ30</accession>
<dbReference type="GO" id="GO:0003824">
    <property type="term" value="F:catalytic activity"/>
    <property type="evidence" value="ECO:0007669"/>
    <property type="project" value="InterPro"/>
</dbReference>
<reference evidence="3 4" key="1">
    <citation type="submission" date="2019-05" db="EMBL/GenBank/DDBJ databases">
        <title>Another draft genome of Portunus trituberculatus and its Hox gene families provides insights of decapod evolution.</title>
        <authorList>
            <person name="Jeong J.-H."/>
            <person name="Song I."/>
            <person name="Kim S."/>
            <person name="Choi T."/>
            <person name="Kim D."/>
            <person name="Ryu S."/>
            <person name="Kim W."/>
        </authorList>
    </citation>
    <scope>NUCLEOTIDE SEQUENCE [LARGE SCALE GENOMIC DNA]</scope>
    <source>
        <tissue evidence="3">Muscle</tissue>
    </source>
</reference>
<dbReference type="Gene3D" id="3.30.870.10">
    <property type="entry name" value="Endonuclease Chain A"/>
    <property type="match status" value="1"/>
</dbReference>
<feature type="domain" description="PLD phosphodiesterase" evidence="2">
    <location>
        <begin position="37"/>
        <end position="63"/>
    </location>
</feature>
<dbReference type="InterPro" id="IPR001736">
    <property type="entry name" value="PLipase_D/transphosphatidylase"/>
</dbReference>
<comment type="caution">
    <text evidence="3">The sequence shown here is derived from an EMBL/GenBank/DDBJ whole genome shotgun (WGS) entry which is preliminary data.</text>
</comment>
<evidence type="ECO:0000259" key="2">
    <source>
        <dbReference type="PROSITE" id="PS50035"/>
    </source>
</evidence>